<dbReference type="Proteomes" id="UP000229438">
    <property type="component" value="Unassembled WGS sequence"/>
</dbReference>
<feature type="domain" description="Macro" evidence="1">
    <location>
        <begin position="1"/>
        <end position="164"/>
    </location>
</feature>
<dbReference type="InterPro" id="IPR043472">
    <property type="entry name" value="Macro_dom-like"/>
</dbReference>
<accession>A0A2M8G623</accession>
<dbReference type="Pfam" id="PF01661">
    <property type="entry name" value="Macro"/>
    <property type="match status" value="1"/>
</dbReference>
<dbReference type="SUPFAM" id="SSF52949">
    <property type="entry name" value="Macro domain-like"/>
    <property type="match status" value="1"/>
</dbReference>
<reference evidence="3" key="1">
    <citation type="submission" date="2017-09" db="EMBL/GenBank/DDBJ databases">
        <title>Depth-based differentiation of microbial function through sediment-hosted aquifers and enrichment of novel symbionts in the deep terrestrial subsurface.</title>
        <authorList>
            <person name="Probst A.J."/>
            <person name="Ladd B."/>
            <person name="Jarett J.K."/>
            <person name="Geller-Mcgrath D.E."/>
            <person name="Sieber C.M.K."/>
            <person name="Emerson J.B."/>
            <person name="Anantharaman K."/>
            <person name="Thomas B.C."/>
            <person name="Malmstrom R."/>
            <person name="Stieglmeier M."/>
            <person name="Klingl A."/>
            <person name="Woyke T."/>
            <person name="Ryan C.M."/>
            <person name="Banfield J.F."/>
        </authorList>
    </citation>
    <scope>NUCLEOTIDE SEQUENCE [LARGE SCALE GENOMIC DNA]</scope>
</reference>
<protein>
    <submittedName>
        <fullName evidence="2">RNase III inhibitor</fullName>
    </submittedName>
</protein>
<dbReference type="PROSITE" id="PS51154">
    <property type="entry name" value="MACRO"/>
    <property type="match status" value="1"/>
</dbReference>
<organism evidence="2 3">
    <name type="scientific">candidate division WWE3 bacterium CG_4_8_14_3_um_filter_42_11</name>
    <dbReference type="NCBI Taxonomy" id="1975076"/>
    <lineage>
        <taxon>Bacteria</taxon>
        <taxon>Katanobacteria</taxon>
    </lineage>
</organism>
<dbReference type="InterPro" id="IPR002589">
    <property type="entry name" value="Macro_dom"/>
</dbReference>
<dbReference type="SMART" id="SM00506">
    <property type="entry name" value="A1pp"/>
    <property type="match status" value="1"/>
</dbReference>
<sequence>MPTQIKTYFGDITALEIDCIVNAANAQLAGGGGVDLAIHNAAGQKLFDECQEIRKTKFPNGLPEGEAVITQGYSLPAKYVIHTVGPIWYGGGNNEAKKLYNCYFNSLKLAMENEIRRIAFPAISTGVFGYSKEKAKKIADKAVADFVKQNPEAFDEITHILYKK</sequence>
<name>A0A2M8G623_UNCKA</name>
<dbReference type="CDD" id="cd02908">
    <property type="entry name" value="Macro_OAADPr_deacetylase"/>
    <property type="match status" value="1"/>
</dbReference>
<proteinExistence type="predicted"/>
<evidence type="ECO:0000313" key="3">
    <source>
        <dbReference type="Proteomes" id="UP000229438"/>
    </source>
</evidence>
<gene>
    <name evidence="2" type="ORF">CO015_04325</name>
</gene>
<dbReference type="Gene3D" id="3.40.220.10">
    <property type="entry name" value="Leucine Aminopeptidase, subunit E, domain 1"/>
    <property type="match status" value="1"/>
</dbReference>
<dbReference type="AlphaFoldDB" id="A0A2M8G623"/>
<evidence type="ECO:0000259" key="1">
    <source>
        <dbReference type="PROSITE" id="PS51154"/>
    </source>
</evidence>
<comment type="caution">
    <text evidence="2">The sequence shown here is derived from an EMBL/GenBank/DDBJ whole genome shotgun (WGS) entry which is preliminary data.</text>
</comment>
<dbReference type="EMBL" id="PFQS01000101">
    <property type="protein sequence ID" value="PJC68352.1"/>
    <property type="molecule type" value="Genomic_DNA"/>
</dbReference>
<dbReference type="PANTHER" id="PTHR11106">
    <property type="entry name" value="GANGLIOSIDE INDUCED DIFFERENTIATION ASSOCIATED PROTEIN 2-RELATED"/>
    <property type="match status" value="1"/>
</dbReference>
<evidence type="ECO:0000313" key="2">
    <source>
        <dbReference type="EMBL" id="PJC68352.1"/>
    </source>
</evidence>
<dbReference type="PANTHER" id="PTHR11106:SF27">
    <property type="entry name" value="MACRO DOMAIN-CONTAINING PROTEIN"/>
    <property type="match status" value="1"/>
</dbReference>